<protein>
    <submittedName>
        <fullName evidence="2">Uncharacterized protein</fullName>
    </submittedName>
</protein>
<name>A7EYV1_SCLS1</name>
<reference evidence="3" key="1">
    <citation type="journal article" date="2011" name="PLoS Genet.">
        <title>Genomic analysis of the necrotrophic fungal pathogens Sclerotinia sclerotiorum and Botrytis cinerea.</title>
        <authorList>
            <person name="Amselem J."/>
            <person name="Cuomo C.A."/>
            <person name="van Kan J.A."/>
            <person name="Viaud M."/>
            <person name="Benito E.P."/>
            <person name="Couloux A."/>
            <person name="Coutinho P.M."/>
            <person name="de Vries R.P."/>
            <person name="Dyer P.S."/>
            <person name="Fillinger S."/>
            <person name="Fournier E."/>
            <person name="Gout L."/>
            <person name="Hahn M."/>
            <person name="Kohn L."/>
            <person name="Lapalu N."/>
            <person name="Plummer K.M."/>
            <person name="Pradier J.M."/>
            <person name="Quevillon E."/>
            <person name="Sharon A."/>
            <person name="Simon A."/>
            <person name="ten Have A."/>
            <person name="Tudzynski B."/>
            <person name="Tudzynski P."/>
            <person name="Wincker P."/>
            <person name="Andrew M."/>
            <person name="Anthouard V."/>
            <person name="Beever R.E."/>
            <person name="Beffa R."/>
            <person name="Benoit I."/>
            <person name="Bouzid O."/>
            <person name="Brault B."/>
            <person name="Chen Z."/>
            <person name="Choquer M."/>
            <person name="Collemare J."/>
            <person name="Cotton P."/>
            <person name="Danchin E.G."/>
            <person name="Da Silva C."/>
            <person name="Gautier A."/>
            <person name="Giraud C."/>
            <person name="Giraud T."/>
            <person name="Gonzalez C."/>
            <person name="Grossetete S."/>
            <person name="Guldener U."/>
            <person name="Henrissat B."/>
            <person name="Howlett B.J."/>
            <person name="Kodira C."/>
            <person name="Kretschmer M."/>
            <person name="Lappartient A."/>
            <person name="Leroch M."/>
            <person name="Levis C."/>
            <person name="Mauceli E."/>
            <person name="Neuveglise C."/>
            <person name="Oeser B."/>
            <person name="Pearson M."/>
            <person name="Poulain J."/>
            <person name="Poussereau N."/>
            <person name="Quesneville H."/>
            <person name="Rascle C."/>
            <person name="Schumacher J."/>
            <person name="Segurens B."/>
            <person name="Sexton A."/>
            <person name="Silva E."/>
            <person name="Sirven C."/>
            <person name="Soanes D.M."/>
            <person name="Talbot N.J."/>
            <person name="Templeton M."/>
            <person name="Yandava C."/>
            <person name="Yarden O."/>
            <person name="Zeng Q."/>
            <person name="Rollins J.A."/>
            <person name="Lebrun M.H."/>
            <person name="Dickman M."/>
        </authorList>
    </citation>
    <scope>NUCLEOTIDE SEQUENCE [LARGE SCALE GENOMIC DNA]</scope>
    <source>
        <strain evidence="3">ATCC 18683 / 1980 / Ss-1</strain>
    </source>
</reference>
<dbReference type="InParanoid" id="A7EYV1"/>
<gene>
    <name evidence="2" type="ORF">SS1G_10517</name>
</gene>
<organism evidence="2 3">
    <name type="scientific">Sclerotinia sclerotiorum (strain ATCC 18683 / 1980 / Ss-1)</name>
    <name type="common">White mold</name>
    <name type="synonym">Whetzelinia sclerotiorum</name>
    <dbReference type="NCBI Taxonomy" id="665079"/>
    <lineage>
        <taxon>Eukaryota</taxon>
        <taxon>Fungi</taxon>
        <taxon>Dikarya</taxon>
        <taxon>Ascomycota</taxon>
        <taxon>Pezizomycotina</taxon>
        <taxon>Leotiomycetes</taxon>
        <taxon>Helotiales</taxon>
        <taxon>Sclerotiniaceae</taxon>
        <taxon>Sclerotinia</taxon>
    </lineage>
</organism>
<dbReference type="Proteomes" id="UP000001312">
    <property type="component" value="Unassembled WGS sequence"/>
</dbReference>
<dbReference type="AlphaFoldDB" id="A7EYV1"/>
<dbReference type="EMBL" id="CH476635">
    <property type="protein sequence ID" value="EDN94643.1"/>
    <property type="molecule type" value="Genomic_DNA"/>
</dbReference>
<proteinExistence type="predicted"/>
<evidence type="ECO:0000313" key="2">
    <source>
        <dbReference type="EMBL" id="EDN94643.1"/>
    </source>
</evidence>
<dbReference type="RefSeq" id="XP_001588969.1">
    <property type="nucleotide sequence ID" value="XM_001588919.1"/>
</dbReference>
<evidence type="ECO:0000256" key="1">
    <source>
        <dbReference type="SAM" id="MobiDB-lite"/>
    </source>
</evidence>
<keyword evidence="3" id="KW-1185">Reference proteome</keyword>
<dbReference type="KEGG" id="ssl:SS1G_10517"/>
<evidence type="ECO:0000313" key="3">
    <source>
        <dbReference type="Proteomes" id="UP000001312"/>
    </source>
</evidence>
<dbReference type="HOGENOM" id="CLU_3392548_0_0_1"/>
<feature type="region of interest" description="Disordered" evidence="1">
    <location>
        <begin position="1"/>
        <end position="32"/>
    </location>
</feature>
<accession>A7EYV1</accession>
<feature type="compositionally biased region" description="Basic and acidic residues" evidence="1">
    <location>
        <begin position="1"/>
        <end position="11"/>
    </location>
</feature>
<sequence>MAAMIAEKDWQHLGATRKGTSLPLGSGQNSRK</sequence>
<dbReference type="GeneID" id="5484634"/>